<proteinExistence type="predicted"/>
<keyword evidence="2" id="KW-1185">Reference proteome</keyword>
<dbReference type="RefSeq" id="WP_393012769.1">
    <property type="nucleotide sequence ID" value="NZ_JAZAQF010000059.1"/>
</dbReference>
<gene>
    <name evidence="1" type="ORF">VPK24_10080</name>
</gene>
<organism evidence="1 2">
    <name type="scientific">Limnothrix redekei LRLZ20PSL1</name>
    <dbReference type="NCBI Taxonomy" id="3112953"/>
    <lineage>
        <taxon>Bacteria</taxon>
        <taxon>Bacillati</taxon>
        <taxon>Cyanobacteriota</taxon>
        <taxon>Cyanophyceae</taxon>
        <taxon>Pseudanabaenales</taxon>
        <taxon>Pseudanabaenaceae</taxon>
        <taxon>Limnothrix</taxon>
    </lineage>
</organism>
<protein>
    <submittedName>
        <fullName evidence="1">Uncharacterized protein</fullName>
    </submittedName>
</protein>
<evidence type="ECO:0000313" key="1">
    <source>
        <dbReference type="EMBL" id="MFG3817983.1"/>
    </source>
</evidence>
<name>A0ABW7CDB6_9CYAN</name>
<reference evidence="2" key="1">
    <citation type="journal article" date="2024" name="Algal Res.">
        <title>Biochemical, toxicological and genomic investigation of a high-biomass producing Limnothrix strain isolated from Italian shallow drinking water reservoir.</title>
        <authorList>
            <person name="Simonazzi M."/>
            <person name="Shishido T.K."/>
            <person name="Delbaje E."/>
            <person name="Wahlsten M."/>
            <person name="Fewer D.P."/>
            <person name="Sivonen K."/>
            <person name="Pezzolesi L."/>
            <person name="Pistocchi R."/>
        </authorList>
    </citation>
    <scope>NUCLEOTIDE SEQUENCE [LARGE SCALE GENOMIC DNA]</scope>
    <source>
        <strain evidence="2">LRLZ20PSL1</strain>
    </source>
</reference>
<dbReference type="EMBL" id="JAZAQF010000059">
    <property type="protein sequence ID" value="MFG3817983.1"/>
    <property type="molecule type" value="Genomic_DNA"/>
</dbReference>
<accession>A0ABW7CDB6</accession>
<evidence type="ECO:0000313" key="2">
    <source>
        <dbReference type="Proteomes" id="UP001604335"/>
    </source>
</evidence>
<comment type="caution">
    <text evidence="1">The sequence shown here is derived from an EMBL/GenBank/DDBJ whole genome shotgun (WGS) entry which is preliminary data.</text>
</comment>
<dbReference type="Proteomes" id="UP001604335">
    <property type="component" value="Unassembled WGS sequence"/>
</dbReference>
<sequence>MAVWGNGGDRMPNCNRRLQSQGCWAIHPRSAVVCVPHEIVTSWFLEPFEANPYD</sequence>